<evidence type="ECO:0000313" key="3">
    <source>
        <dbReference type="Proteomes" id="UP000670947"/>
    </source>
</evidence>
<sequence>MAASIEEEANEAFADEPILIHEKGIVMQVAMSYLALLLVVLEIAFKKLRVPGASRKPADTGGKRIGYWLMGALVLLAVGLYAFVLDPADDDTMKWFWLSAFIAVRGSQALWEWRYTKRAKDYLATLLSTAFGLIYIYFFLFEGHYVMLLNR</sequence>
<dbReference type="EMBL" id="JAGGDJ010000004">
    <property type="protein sequence ID" value="MBO7744514.1"/>
    <property type="molecule type" value="Genomic_DNA"/>
</dbReference>
<accession>A0ABS3W878</accession>
<reference evidence="2 3" key="1">
    <citation type="submission" date="2021-03" db="EMBL/GenBank/DDBJ databases">
        <title>Paenibacillus artemisicola MWE-103 whole genome sequence.</title>
        <authorList>
            <person name="Ham Y.J."/>
        </authorList>
    </citation>
    <scope>NUCLEOTIDE SEQUENCE [LARGE SCALE GENOMIC DNA]</scope>
    <source>
        <strain evidence="2 3">MWE-103</strain>
    </source>
</reference>
<keyword evidence="1" id="KW-1133">Transmembrane helix</keyword>
<dbReference type="Proteomes" id="UP000670947">
    <property type="component" value="Unassembled WGS sequence"/>
</dbReference>
<dbReference type="InterPro" id="IPR025441">
    <property type="entry name" value="DUF4181"/>
</dbReference>
<feature type="transmembrane region" description="Helical" evidence="1">
    <location>
        <begin position="123"/>
        <end position="141"/>
    </location>
</feature>
<keyword evidence="3" id="KW-1185">Reference proteome</keyword>
<protein>
    <submittedName>
        <fullName evidence="2">DUF4181 domain-containing protein</fullName>
    </submittedName>
</protein>
<proteinExistence type="predicted"/>
<dbReference type="RefSeq" id="WP_208847449.1">
    <property type="nucleotide sequence ID" value="NZ_JAGGDJ010000004.1"/>
</dbReference>
<gene>
    <name evidence="2" type="ORF">I8J29_09925</name>
</gene>
<evidence type="ECO:0000256" key="1">
    <source>
        <dbReference type="SAM" id="Phobius"/>
    </source>
</evidence>
<keyword evidence="1" id="KW-0812">Transmembrane</keyword>
<dbReference type="Pfam" id="PF13789">
    <property type="entry name" value="DUF4181"/>
    <property type="match status" value="1"/>
</dbReference>
<organism evidence="2 3">
    <name type="scientific">Paenibacillus artemisiicola</name>
    <dbReference type="NCBI Taxonomy" id="1172618"/>
    <lineage>
        <taxon>Bacteria</taxon>
        <taxon>Bacillati</taxon>
        <taxon>Bacillota</taxon>
        <taxon>Bacilli</taxon>
        <taxon>Bacillales</taxon>
        <taxon>Paenibacillaceae</taxon>
        <taxon>Paenibacillus</taxon>
    </lineage>
</organism>
<name>A0ABS3W878_9BACL</name>
<evidence type="ECO:0000313" key="2">
    <source>
        <dbReference type="EMBL" id="MBO7744514.1"/>
    </source>
</evidence>
<comment type="caution">
    <text evidence="2">The sequence shown here is derived from an EMBL/GenBank/DDBJ whole genome shotgun (WGS) entry which is preliminary data.</text>
</comment>
<keyword evidence="1" id="KW-0472">Membrane</keyword>
<feature type="transmembrane region" description="Helical" evidence="1">
    <location>
        <begin position="65"/>
        <end position="83"/>
    </location>
</feature>
<feature type="transmembrane region" description="Helical" evidence="1">
    <location>
        <begin position="25"/>
        <end position="45"/>
    </location>
</feature>